<evidence type="ECO:0000256" key="6">
    <source>
        <dbReference type="ARBA" id="ARBA00023136"/>
    </source>
</evidence>
<dbReference type="PANTHER" id="PTHR30250:SF10">
    <property type="entry name" value="LIPOPOLYSACCHARIDE BIOSYNTHESIS PROTEIN WZXC"/>
    <property type="match status" value="1"/>
</dbReference>
<comment type="caution">
    <text evidence="8">The sequence shown here is derived from an EMBL/GenBank/DDBJ whole genome shotgun (WGS) entry which is preliminary data.</text>
</comment>
<dbReference type="Pfam" id="PF13440">
    <property type="entry name" value="Polysacc_synt_3"/>
    <property type="match status" value="1"/>
</dbReference>
<evidence type="ECO:0000256" key="7">
    <source>
        <dbReference type="SAM" id="Phobius"/>
    </source>
</evidence>
<feature type="transmembrane region" description="Helical" evidence="7">
    <location>
        <begin position="380"/>
        <end position="402"/>
    </location>
</feature>
<feature type="transmembrane region" description="Helical" evidence="7">
    <location>
        <begin position="448"/>
        <end position="470"/>
    </location>
</feature>
<keyword evidence="6 7" id="KW-0472">Membrane</keyword>
<dbReference type="AlphaFoldDB" id="A0A177NHN5"/>
<comment type="subcellular location">
    <subcellularLocation>
        <location evidence="1">Cell membrane</location>
        <topology evidence="1">Multi-pass membrane protein</topology>
    </subcellularLocation>
</comment>
<dbReference type="CDD" id="cd13127">
    <property type="entry name" value="MATE_tuaB_like"/>
    <property type="match status" value="1"/>
</dbReference>
<evidence type="ECO:0000256" key="1">
    <source>
        <dbReference type="ARBA" id="ARBA00004651"/>
    </source>
</evidence>
<evidence type="ECO:0000256" key="3">
    <source>
        <dbReference type="ARBA" id="ARBA00022475"/>
    </source>
</evidence>
<feature type="transmembrane region" description="Helical" evidence="7">
    <location>
        <begin position="42"/>
        <end position="68"/>
    </location>
</feature>
<evidence type="ECO:0000313" key="9">
    <source>
        <dbReference type="Proteomes" id="UP000077628"/>
    </source>
</evidence>
<keyword evidence="5 7" id="KW-1133">Transmembrane helix</keyword>
<dbReference type="RefSeq" id="WP_064030148.1">
    <property type="nucleotide sequence ID" value="NZ_LUUK01000183.1"/>
</dbReference>
<dbReference type="OrthoDB" id="8538786at2"/>
<sequence>MTQPKDQIRKNSIWVVIGKFAEQTSQFLFGVILARLLTPEDFGLVVAIQIFTGLAGFISGAGMGGALIQAKQVHAAHFQVVFTVQLLICCVIYALFYYSAPYLADYMRNPIYTDLIRVSALSFLTRPFLNVPRSKLIRDMKFNIITTNAIISGLATGIASITFAHYNHGVWSLIWGGLVGAITIIPLTIYFARLPLRIKYDYQIAKNLGIMGAKFTANDILVYLRNQAPNFIIGKTLGPYSVGLFNKGESLSAYPFSFIAASAYDTVFRALSSYQDNLDKSKYIFLRTITLVTTYTFPFYVGLLWTSEEFIITIFGEKWLPAAAPLQIISISRMFACIGNPSGAVLAAQNTLGAEIILQFVSLLTISAGCWYGTKQGDLTIISLALLPGIVFIHLTATLVAMNKIRVSLHNLLTALKPAIILNSLLFIELAVTAWALDRYQPNLEIKLRLFCLVTSGSAFYTFLFLALPIQSLKSEAEKWKGLLRIKKYKTA</sequence>
<dbReference type="PANTHER" id="PTHR30250">
    <property type="entry name" value="PST FAMILY PREDICTED COLANIC ACID TRANSPORTER"/>
    <property type="match status" value="1"/>
</dbReference>
<keyword evidence="4 7" id="KW-0812">Transmembrane</keyword>
<evidence type="ECO:0000256" key="4">
    <source>
        <dbReference type="ARBA" id="ARBA00022692"/>
    </source>
</evidence>
<keyword evidence="3" id="KW-1003">Cell membrane</keyword>
<dbReference type="EMBL" id="LUUK01000183">
    <property type="protein sequence ID" value="OAI16719.1"/>
    <property type="molecule type" value="Genomic_DNA"/>
</dbReference>
<evidence type="ECO:0000313" key="8">
    <source>
        <dbReference type="EMBL" id="OAI16719.1"/>
    </source>
</evidence>
<reference evidence="9" key="1">
    <citation type="submission" date="2016-03" db="EMBL/GenBank/DDBJ databases">
        <authorList>
            <person name="Heylen K."/>
            <person name="De Vos P."/>
            <person name="Vekeman B."/>
        </authorList>
    </citation>
    <scope>NUCLEOTIDE SEQUENCE [LARGE SCALE GENOMIC DNA]</scope>
    <source>
        <strain evidence="9">R-45383</strain>
    </source>
</reference>
<feature type="transmembrane region" description="Helical" evidence="7">
    <location>
        <begin position="352"/>
        <end position="374"/>
    </location>
</feature>
<dbReference type="InterPro" id="IPR050833">
    <property type="entry name" value="Poly_Biosynth_Transport"/>
</dbReference>
<comment type="similarity">
    <text evidence="2">Belongs to the polysaccharide synthase family.</text>
</comment>
<feature type="transmembrane region" description="Helical" evidence="7">
    <location>
        <begin position="80"/>
        <end position="99"/>
    </location>
</feature>
<dbReference type="Proteomes" id="UP000077628">
    <property type="component" value="Unassembled WGS sequence"/>
</dbReference>
<name>A0A177NHN5_9GAMM</name>
<protein>
    <recommendedName>
        <fullName evidence="10">Lipopolysaccharide biosynthesis protein</fullName>
    </recommendedName>
</protein>
<dbReference type="GO" id="GO:0005886">
    <property type="term" value="C:plasma membrane"/>
    <property type="evidence" value="ECO:0007669"/>
    <property type="project" value="UniProtKB-SubCell"/>
</dbReference>
<evidence type="ECO:0008006" key="10">
    <source>
        <dbReference type="Google" id="ProtNLM"/>
    </source>
</evidence>
<gene>
    <name evidence="8" type="ORF">A1355_09410</name>
</gene>
<feature type="transmembrane region" description="Helical" evidence="7">
    <location>
        <begin position="170"/>
        <end position="192"/>
    </location>
</feature>
<feature type="transmembrane region" description="Helical" evidence="7">
    <location>
        <begin position="284"/>
        <end position="307"/>
    </location>
</feature>
<dbReference type="STRING" id="702114.A1355_09410"/>
<proteinExistence type="inferred from homology"/>
<keyword evidence="9" id="KW-1185">Reference proteome</keyword>
<accession>A0A177NHN5</accession>
<evidence type="ECO:0000256" key="5">
    <source>
        <dbReference type="ARBA" id="ARBA00022989"/>
    </source>
</evidence>
<evidence type="ECO:0000256" key="2">
    <source>
        <dbReference type="ARBA" id="ARBA00007430"/>
    </source>
</evidence>
<organism evidence="8 9">
    <name type="scientific">Methylomonas koyamae</name>
    <dbReference type="NCBI Taxonomy" id="702114"/>
    <lineage>
        <taxon>Bacteria</taxon>
        <taxon>Pseudomonadati</taxon>
        <taxon>Pseudomonadota</taxon>
        <taxon>Gammaproteobacteria</taxon>
        <taxon>Methylococcales</taxon>
        <taxon>Methylococcaceae</taxon>
        <taxon>Methylomonas</taxon>
    </lineage>
</organism>
<feature type="transmembrane region" description="Helical" evidence="7">
    <location>
        <begin position="414"/>
        <end position="436"/>
    </location>
</feature>
<feature type="transmembrane region" description="Helical" evidence="7">
    <location>
        <begin position="141"/>
        <end position="164"/>
    </location>
</feature>